<evidence type="ECO:0000256" key="1">
    <source>
        <dbReference type="ARBA" id="ARBA00009884"/>
    </source>
</evidence>
<organism evidence="2 3">
    <name type="scientific">Bifiguratus adelaidae</name>
    <dbReference type="NCBI Taxonomy" id="1938954"/>
    <lineage>
        <taxon>Eukaryota</taxon>
        <taxon>Fungi</taxon>
        <taxon>Fungi incertae sedis</taxon>
        <taxon>Mucoromycota</taxon>
        <taxon>Mucoromycotina</taxon>
        <taxon>Endogonomycetes</taxon>
        <taxon>Endogonales</taxon>
        <taxon>Endogonales incertae sedis</taxon>
        <taxon>Bifiguratus</taxon>
    </lineage>
</organism>
<dbReference type="Gene3D" id="3.40.50.2060">
    <property type="match status" value="1"/>
</dbReference>
<dbReference type="Pfam" id="PF00995">
    <property type="entry name" value="Sec1"/>
    <property type="match status" value="1"/>
</dbReference>
<evidence type="ECO:0000313" key="2">
    <source>
        <dbReference type="EMBL" id="OZJ05627.1"/>
    </source>
</evidence>
<dbReference type="InterPro" id="IPR043154">
    <property type="entry name" value="Sec-1-like_dom1"/>
</dbReference>
<dbReference type="AlphaFoldDB" id="A0A261Y4T2"/>
<dbReference type="GO" id="GO:0006890">
    <property type="term" value="P:retrograde vesicle-mediated transport, Golgi to endoplasmic reticulum"/>
    <property type="evidence" value="ECO:0007669"/>
    <property type="project" value="EnsemblFungi"/>
</dbReference>
<reference evidence="2 3" key="1">
    <citation type="journal article" date="2017" name="Mycologia">
        <title>Bifiguratus adelaidae, gen. et sp. nov., a new member of Mucoromycotina in endophytic and soil-dwelling habitats.</title>
        <authorList>
            <person name="Torres-Cruz T.J."/>
            <person name="Billingsley Tobias T.L."/>
            <person name="Almatruk M."/>
            <person name="Hesse C."/>
            <person name="Kuske C.R."/>
            <person name="Desiro A."/>
            <person name="Benucci G.M."/>
            <person name="Bonito G."/>
            <person name="Stajich J.E."/>
            <person name="Dunlap C."/>
            <person name="Arnold A.E."/>
            <person name="Porras-Alfaro A."/>
        </authorList>
    </citation>
    <scope>NUCLEOTIDE SEQUENCE [LARGE SCALE GENOMIC DNA]</scope>
    <source>
        <strain evidence="2 3">AZ0501</strain>
    </source>
</reference>
<dbReference type="GO" id="GO:0048280">
    <property type="term" value="P:vesicle fusion with Golgi apparatus"/>
    <property type="evidence" value="ECO:0007669"/>
    <property type="project" value="EnsemblFungi"/>
</dbReference>
<dbReference type="GO" id="GO:0006888">
    <property type="term" value="P:endoplasmic reticulum to Golgi vesicle-mediated transport"/>
    <property type="evidence" value="ECO:0007669"/>
    <property type="project" value="EnsemblFungi"/>
</dbReference>
<dbReference type="InterPro" id="IPR036045">
    <property type="entry name" value="Sec1-like_sf"/>
</dbReference>
<evidence type="ECO:0008006" key="4">
    <source>
        <dbReference type="Google" id="ProtNLM"/>
    </source>
</evidence>
<dbReference type="Proteomes" id="UP000242875">
    <property type="component" value="Unassembled WGS sequence"/>
</dbReference>
<comment type="similarity">
    <text evidence="1">Belongs to the STXBP/unc-18/SEC1 family.</text>
</comment>
<keyword evidence="3" id="KW-1185">Reference proteome</keyword>
<dbReference type="GO" id="GO:0005783">
    <property type="term" value="C:endoplasmic reticulum"/>
    <property type="evidence" value="ECO:0007669"/>
    <property type="project" value="EnsemblFungi"/>
</dbReference>
<proteinExistence type="inferred from homology"/>
<dbReference type="EMBL" id="MVBO01000012">
    <property type="protein sequence ID" value="OZJ05627.1"/>
    <property type="molecule type" value="Genomic_DNA"/>
</dbReference>
<comment type="caution">
    <text evidence="2">The sequence shown here is derived from an EMBL/GenBank/DDBJ whole genome shotgun (WGS) entry which is preliminary data.</text>
</comment>
<dbReference type="InterPro" id="IPR001619">
    <property type="entry name" value="Sec1-like"/>
</dbReference>
<dbReference type="PIRSF" id="PIRSF005715">
    <property type="entry name" value="VPS45_Sec1"/>
    <property type="match status" value="1"/>
</dbReference>
<gene>
    <name evidence="2" type="ORF">BZG36_01526</name>
</gene>
<dbReference type="Gene3D" id="3.40.50.1910">
    <property type="match status" value="1"/>
</dbReference>
<name>A0A261Y4T2_9FUNG</name>
<dbReference type="Gene3D" id="3.90.830.10">
    <property type="entry name" value="Syntaxin Binding Protein 1, Chain A, domain 2"/>
    <property type="match status" value="1"/>
</dbReference>
<sequence length="616" mass="69010">MLNLNKRTVAESGDDGTLGALEDPVWKVLVFDTFGQQIISSVLRVNDLRENGVTVHLPLRSDRSALSDVPAIYFIEPTSENIARVCEDLNKGLYETFHINFCSSIPRALLEEFAAGTIQNNTSHLVSQVYDQYLNFVCTEPDLFSFNQPNAFAVLKDPASSDTVIEQMIDKSVNALFSVLVTMGVVPVIRCPRGGAPEMVARKLDARLRDHILNSRNNLFTDHDRDASVQRPVLIILDRQLDLTPMLSHSWTYQALIHDVMDFRLNRITMTASDSDGKKQAYDVDAKDFFWSKNAANPFPTVAEDIDMELNKYKKDAAEITQMSGMSSLEDINQADFANNAKHLKSAITALPELTARKQTLDMHMNVATGILNAVKERQLDTYFQLEEDTRAQVLEVLNDTEKKDANDKMRYFLIWYLSISEDPSPSDMEDYEKALTVAGCELEPLTYVKRLRAFTRMNNQIAAPTTNSAFGQSSDLWRGFGSIGNRLTDRFQAGGLAGGLENFLAGVKNLLPSKKEFAVTKVVTSIMTPSNDVNETDDFLVFDPRAGKHAKPQRKVAYSDAIVFVVGGGNYVEYQNLQEAAMLQERQNVKKRIIYGSTDIQSPNTFLHQLVQLAK</sequence>
<dbReference type="GO" id="GO:0019905">
    <property type="term" value="F:syntaxin binding"/>
    <property type="evidence" value="ECO:0007669"/>
    <property type="project" value="EnsemblFungi"/>
</dbReference>
<dbReference type="OrthoDB" id="10251230at2759"/>
<dbReference type="Gene3D" id="1.25.40.60">
    <property type="match status" value="1"/>
</dbReference>
<dbReference type="InterPro" id="IPR043127">
    <property type="entry name" value="Sec-1-like_dom3a"/>
</dbReference>
<protein>
    <recommendedName>
        <fullName evidence="4">Protein sly1</fullName>
    </recommendedName>
</protein>
<dbReference type="GO" id="GO:0000139">
    <property type="term" value="C:Golgi membrane"/>
    <property type="evidence" value="ECO:0007669"/>
    <property type="project" value="EnsemblFungi"/>
</dbReference>
<evidence type="ECO:0000313" key="3">
    <source>
        <dbReference type="Proteomes" id="UP000242875"/>
    </source>
</evidence>
<dbReference type="GO" id="GO:0046578">
    <property type="term" value="P:regulation of Ras protein signal transduction"/>
    <property type="evidence" value="ECO:0007669"/>
    <property type="project" value="EnsemblFungi"/>
</dbReference>
<dbReference type="PANTHER" id="PTHR11679">
    <property type="entry name" value="VESICLE PROTEIN SORTING-ASSOCIATED"/>
    <property type="match status" value="1"/>
</dbReference>
<dbReference type="GO" id="GO:0030134">
    <property type="term" value="C:COPII-coated ER to Golgi transport vesicle"/>
    <property type="evidence" value="ECO:0007669"/>
    <property type="project" value="EnsemblFungi"/>
</dbReference>
<accession>A0A261Y4T2</accession>
<dbReference type="InterPro" id="IPR027482">
    <property type="entry name" value="Sec1-like_dom2"/>
</dbReference>
<dbReference type="GO" id="GO:0035543">
    <property type="term" value="P:positive regulation of SNARE complex assembly"/>
    <property type="evidence" value="ECO:0007669"/>
    <property type="project" value="EnsemblFungi"/>
</dbReference>
<dbReference type="SUPFAM" id="SSF56815">
    <property type="entry name" value="Sec1/munc18-like (SM) proteins"/>
    <property type="match status" value="1"/>
</dbReference>